<dbReference type="NCBIfam" id="NF008334">
    <property type="entry name" value="PRK11119.1"/>
    <property type="match status" value="1"/>
</dbReference>
<protein>
    <submittedName>
        <fullName evidence="2">Glycine betaine/L-proline ABC transporter substrate-binding protein ProX</fullName>
    </submittedName>
</protein>
<keyword evidence="3" id="KW-1185">Reference proteome</keyword>
<proteinExistence type="predicted"/>
<dbReference type="EMBL" id="JAQOSQ010000020">
    <property type="protein sequence ID" value="MDJ1184788.1"/>
    <property type="molecule type" value="Genomic_DNA"/>
</dbReference>
<dbReference type="InterPro" id="IPR007210">
    <property type="entry name" value="ABC_Gly_betaine_transp_sub-bd"/>
</dbReference>
<evidence type="ECO:0000259" key="1">
    <source>
        <dbReference type="Pfam" id="PF04069"/>
    </source>
</evidence>
<dbReference type="Gene3D" id="3.40.190.10">
    <property type="entry name" value="Periplasmic binding protein-like II"/>
    <property type="match status" value="1"/>
</dbReference>
<dbReference type="Proteomes" id="UP001232992">
    <property type="component" value="Unassembled WGS sequence"/>
</dbReference>
<organism evidence="2 3">
    <name type="scientific">Roseofilum casamattae BLCC-M143</name>
    <dbReference type="NCBI Taxonomy" id="3022442"/>
    <lineage>
        <taxon>Bacteria</taxon>
        <taxon>Bacillati</taxon>
        <taxon>Cyanobacteriota</taxon>
        <taxon>Cyanophyceae</taxon>
        <taxon>Desertifilales</taxon>
        <taxon>Desertifilaceae</taxon>
        <taxon>Roseofilum</taxon>
        <taxon>Roseofilum casamattae</taxon>
    </lineage>
</organism>
<name>A0ABT7C001_9CYAN</name>
<reference evidence="2 3" key="1">
    <citation type="submission" date="2023-01" db="EMBL/GenBank/DDBJ databases">
        <title>Novel diversity within Roseofilum (Cyanobacteria; Desertifilaceae) from marine benthic mats with descriptions of four novel species.</title>
        <authorList>
            <person name="Wang Y."/>
            <person name="Berthold D.E."/>
            <person name="Hu J."/>
            <person name="Lefler F.W."/>
            <person name="Laughinghouse H.D. IV."/>
        </authorList>
    </citation>
    <scope>NUCLEOTIDE SEQUENCE [LARGE SCALE GENOMIC DNA]</scope>
    <source>
        <strain evidence="2 3">BLCC-M143</strain>
    </source>
</reference>
<evidence type="ECO:0000313" key="3">
    <source>
        <dbReference type="Proteomes" id="UP001232992"/>
    </source>
</evidence>
<accession>A0ABT7C001</accession>
<dbReference type="Pfam" id="PF04069">
    <property type="entry name" value="OpuAC"/>
    <property type="match status" value="1"/>
</dbReference>
<dbReference type="CDD" id="cd13638">
    <property type="entry name" value="PBP2_EcProx_like"/>
    <property type="match status" value="1"/>
</dbReference>
<dbReference type="Gene3D" id="3.40.190.100">
    <property type="entry name" value="Glycine betaine-binding periplasmic protein, domain 2"/>
    <property type="match status" value="1"/>
</dbReference>
<evidence type="ECO:0000313" key="2">
    <source>
        <dbReference type="EMBL" id="MDJ1184788.1"/>
    </source>
</evidence>
<gene>
    <name evidence="2" type="primary">proX</name>
    <name evidence="2" type="ORF">PMH09_16490</name>
</gene>
<dbReference type="RefSeq" id="WP_283759443.1">
    <property type="nucleotide sequence ID" value="NZ_JAQOSQ010000020.1"/>
</dbReference>
<feature type="domain" description="ABC-type glycine betaine transport system substrate-binding" evidence="1">
    <location>
        <begin position="22"/>
        <end position="307"/>
    </location>
</feature>
<sequence>MGLGACQTTPNSSDNSSPETVTVRAAHSGFLEESFQTEVVNLGLEELGYQIDSVKELDYSATYLSLANDDLDYSVIYYNPAHQGFYENAGGNEKIYLSDVLIPPGSQGYRIDKKTAEEYNISSIEQLQDPEIAKLFDSDGDGKANLAGCNPGWSCESIIDGHIEAYNLQDTVEYDRGNYIALLTDTIARYEQGEPVLFYAYNPHWVFAILQTNKEAVWLEVPFTSLPEDLSNVTAEETTFDGKNLGFPGSAQNIVANQQFINEHPIAERWFNLVQIPLQDMSEASLRIKEGETTPEAIRSLAQEWVSENQTQFDEWIEEAKAAAP</sequence>
<dbReference type="SUPFAM" id="SSF53850">
    <property type="entry name" value="Periplasmic binding protein-like II"/>
    <property type="match status" value="1"/>
</dbReference>
<comment type="caution">
    <text evidence="2">The sequence shown here is derived from an EMBL/GenBank/DDBJ whole genome shotgun (WGS) entry which is preliminary data.</text>
</comment>